<comment type="subcellular location">
    <subcellularLocation>
        <location evidence="1">Nucleus</location>
        <location evidence="1">Nucleoplasm</location>
    </subcellularLocation>
</comment>
<dbReference type="GO" id="GO:0005654">
    <property type="term" value="C:nucleoplasm"/>
    <property type="evidence" value="ECO:0007669"/>
    <property type="project" value="UniProtKB-SubCell"/>
</dbReference>
<keyword evidence="8 12" id="KW-0238">DNA-binding</keyword>
<comment type="similarity">
    <text evidence="2">Belongs to the THAP1 family.</text>
</comment>
<name>A0A6G0VLK1_APHCR</name>
<comment type="caution">
    <text evidence="14">The sequence shown here is derived from an EMBL/GenBank/DDBJ whole genome shotgun (WGS) entry which is preliminary data.</text>
</comment>
<dbReference type="PANTHER" id="PTHR46600:SF1">
    <property type="entry name" value="THAP DOMAIN-CONTAINING PROTEIN 1"/>
    <property type="match status" value="1"/>
</dbReference>
<dbReference type="InterPro" id="IPR038441">
    <property type="entry name" value="THAP_Znf_sf"/>
</dbReference>
<dbReference type="InterPro" id="IPR026516">
    <property type="entry name" value="THAP1/10"/>
</dbReference>
<protein>
    <submittedName>
        <fullName evidence="14">THAP domain-containing protein 2-like</fullName>
    </submittedName>
</protein>
<keyword evidence="15" id="KW-1185">Reference proteome</keyword>
<reference evidence="14 15" key="1">
    <citation type="submission" date="2019-08" db="EMBL/GenBank/DDBJ databases">
        <title>Whole genome of Aphis craccivora.</title>
        <authorList>
            <person name="Voronova N.V."/>
            <person name="Shulinski R.S."/>
            <person name="Bandarenka Y.V."/>
            <person name="Zhorov D.G."/>
            <person name="Warner D."/>
        </authorList>
    </citation>
    <scope>NUCLEOTIDE SEQUENCE [LARGE SCALE GENOMIC DNA]</scope>
    <source>
        <strain evidence="14">180601</strain>
        <tissue evidence="14">Whole Body</tissue>
    </source>
</reference>
<proteinExistence type="inferred from homology"/>
<keyword evidence="10" id="KW-0539">Nucleus</keyword>
<dbReference type="Pfam" id="PF05485">
    <property type="entry name" value="THAP"/>
    <property type="match status" value="1"/>
</dbReference>
<dbReference type="InterPro" id="IPR006612">
    <property type="entry name" value="THAP_Znf"/>
</dbReference>
<evidence type="ECO:0000256" key="5">
    <source>
        <dbReference type="ARBA" id="ARBA00022833"/>
    </source>
</evidence>
<evidence type="ECO:0000256" key="3">
    <source>
        <dbReference type="ARBA" id="ARBA00022723"/>
    </source>
</evidence>
<dbReference type="GO" id="GO:0043565">
    <property type="term" value="F:sequence-specific DNA binding"/>
    <property type="evidence" value="ECO:0007669"/>
    <property type="project" value="InterPro"/>
</dbReference>
<evidence type="ECO:0000256" key="1">
    <source>
        <dbReference type="ARBA" id="ARBA00004642"/>
    </source>
</evidence>
<evidence type="ECO:0000256" key="4">
    <source>
        <dbReference type="ARBA" id="ARBA00022771"/>
    </source>
</evidence>
<dbReference type="Gene3D" id="6.20.210.20">
    <property type="entry name" value="THAP domain"/>
    <property type="match status" value="1"/>
</dbReference>
<evidence type="ECO:0000256" key="2">
    <source>
        <dbReference type="ARBA" id="ARBA00006177"/>
    </source>
</evidence>
<gene>
    <name evidence="14" type="ORF">FWK35_00037206</name>
</gene>
<dbReference type="AlphaFoldDB" id="A0A6G0VLK1"/>
<dbReference type="Proteomes" id="UP000478052">
    <property type="component" value="Unassembled WGS sequence"/>
</dbReference>
<keyword evidence="11" id="KW-0131">Cell cycle</keyword>
<keyword evidence="6" id="KW-0805">Transcription regulation</keyword>
<dbReference type="SMART" id="SM00980">
    <property type="entry name" value="THAP"/>
    <property type="match status" value="1"/>
</dbReference>
<dbReference type="GO" id="GO:0008270">
    <property type="term" value="F:zinc ion binding"/>
    <property type="evidence" value="ECO:0007669"/>
    <property type="project" value="UniProtKB-KW"/>
</dbReference>
<keyword evidence="4 12" id="KW-0863">Zinc-finger</keyword>
<keyword evidence="9" id="KW-0804">Transcription</keyword>
<evidence type="ECO:0000256" key="10">
    <source>
        <dbReference type="ARBA" id="ARBA00023242"/>
    </source>
</evidence>
<feature type="non-terminal residue" evidence="14">
    <location>
        <position position="127"/>
    </location>
</feature>
<evidence type="ECO:0000256" key="8">
    <source>
        <dbReference type="ARBA" id="ARBA00023125"/>
    </source>
</evidence>
<dbReference type="SMART" id="SM00692">
    <property type="entry name" value="DM3"/>
    <property type="match status" value="1"/>
</dbReference>
<dbReference type="PROSITE" id="PS50950">
    <property type="entry name" value="ZF_THAP"/>
    <property type="match status" value="1"/>
</dbReference>
<evidence type="ECO:0000256" key="12">
    <source>
        <dbReference type="PROSITE-ProRule" id="PRU00309"/>
    </source>
</evidence>
<organism evidence="14 15">
    <name type="scientific">Aphis craccivora</name>
    <name type="common">Cowpea aphid</name>
    <dbReference type="NCBI Taxonomy" id="307492"/>
    <lineage>
        <taxon>Eukaryota</taxon>
        <taxon>Metazoa</taxon>
        <taxon>Ecdysozoa</taxon>
        <taxon>Arthropoda</taxon>
        <taxon>Hexapoda</taxon>
        <taxon>Insecta</taxon>
        <taxon>Pterygota</taxon>
        <taxon>Neoptera</taxon>
        <taxon>Paraneoptera</taxon>
        <taxon>Hemiptera</taxon>
        <taxon>Sternorrhyncha</taxon>
        <taxon>Aphidomorpha</taxon>
        <taxon>Aphidoidea</taxon>
        <taxon>Aphididae</taxon>
        <taxon>Aphidini</taxon>
        <taxon>Aphis</taxon>
        <taxon>Aphis</taxon>
    </lineage>
</organism>
<sequence length="127" mass="14686">MSKCIIVGCTSGYKSNPEKLHLFSVPKDPQLREKWQKCIPRKNFVLNNNSHVCEKHFNEGDIIKFWISGPVKIPYKRWRLKEGVIPSQFSSPAYLSTKKNIRKLPAVRISKNDNDYVETPAKLSIIE</sequence>
<dbReference type="SUPFAM" id="SSF57716">
    <property type="entry name" value="Glucocorticoid receptor-like (DNA-binding domain)"/>
    <property type="match status" value="1"/>
</dbReference>
<dbReference type="OrthoDB" id="6595763at2759"/>
<keyword evidence="3" id="KW-0479">Metal-binding</keyword>
<dbReference type="EMBL" id="VUJU01014813">
    <property type="protein sequence ID" value="KAF0700239.1"/>
    <property type="molecule type" value="Genomic_DNA"/>
</dbReference>
<evidence type="ECO:0000256" key="7">
    <source>
        <dbReference type="ARBA" id="ARBA00023054"/>
    </source>
</evidence>
<accession>A0A6G0VLK1</accession>
<evidence type="ECO:0000259" key="13">
    <source>
        <dbReference type="PROSITE" id="PS50950"/>
    </source>
</evidence>
<feature type="domain" description="THAP-type" evidence="13">
    <location>
        <begin position="1"/>
        <end position="89"/>
    </location>
</feature>
<keyword evidence="5" id="KW-0862">Zinc</keyword>
<evidence type="ECO:0000256" key="9">
    <source>
        <dbReference type="ARBA" id="ARBA00023163"/>
    </source>
</evidence>
<dbReference type="PANTHER" id="PTHR46600">
    <property type="entry name" value="THAP DOMAIN-CONTAINING"/>
    <property type="match status" value="1"/>
</dbReference>
<evidence type="ECO:0000313" key="15">
    <source>
        <dbReference type="Proteomes" id="UP000478052"/>
    </source>
</evidence>
<evidence type="ECO:0000256" key="11">
    <source>
        <dbReference type="ARBA" id="ARBA00023306"/>
    </source>
</evidence>
<evidence type="ECO:0000313" key="14">
    <source>
        <dbReference type="EMBL" id="KAF0700239.1"/>
    </source>
</evidence>
<keyword evidence="7" id="KW-0175">Coiled coil</keyword>
<evidence type="ECO:0000256" key="6">
    <source>
        <dbReference type="ARBA" id="ARBA00023015"/>
    </source>
</evidence>